<feature type="transmembrane region" description="Helical" evidence="1">
    <location>
        <begin position="162"/>
        <end position="182"/>
    </location>
</feature>
<feature type="transmembrane region" description="Helical" evidence="1">
    <location>
        <begin position="194"/>
        <end position="214"/>
    </location>
</feature>
<dbReference type="InterPro" id="IPR022606">
    <property type="entry name" value="DUF2914"/>
</dbReference>
<organism evidence="3 4">
    <name type="scientific">Candidatus Taylorbacteria bacterium RIFCSPLOWO2_12_FULL_43_20</name>
    <dbReference type="NCBI Taxonomy" id="1802332"/>
    <lineage>
        <taxon>Bacteria</taxon>
        <taxon>Candidatus Tayloriibacteriota</taxon>
    </lineage>
</organism>
<name>A0A1G2P0N7_9BACT</name>
<dbReference type="EMBL" id="MHSK01000023">
    <property type="protein sequence ID" value="OHA41904.1"/>
    <property type="molecule type" value="Genomic_DNA"/>
</dbReference>
<evidence type="ECO:0000259" key="2">
    <source>
        <dbReference type="Pfam" id="PF11141"/>
    </source>
</evidence>
<feature type="transmembrane region" description="Helical" evidence="1">
    <location>
        <begin position="134"/>
        <end position="156"/>
    </location>
</feature>
<proteinExistence type="predicted"/>
<feature type="transmembrane region" description="Helical" evidence="1">
    <location>
        <begin position="44"/>
        <end position="65"/>
    </location>
</feature>
<protein>
    <recommendedName>
        <fullName evidence="2">DUF2914 domain-containing protein</fullName>
    </recommendedName>
</protein>
<keyword evidence="1" id="KW-0812">Transmembrane</keyword>
<dbReference type="Proteomes" id="UP000177269">
    <property type="component" value="Unassembled WGS sequence"/>
</dbReference>
<sequence>MKSYYIKVRNFVVKYERHMSSAALIFGFILDNLTLRRVDLLVENLAIVGYLTVAAVCIIFLNLSGEAKIFGGFLKKIHPWLLIGMQFAFGGLFSAFLIFYSRSASLASSWPFLAILLAHLVGNELSRKRYVRSAFQISVFYIAVFSYLIFLLPLVTGKISEGMFLLSGVASIAVIIVFYFLLRRLAPIAIANSGRPIMFSILGIYVAVNFLYFARFIPPIPLALKSAGVYDLIEKNSAGDYVLMKEERDWKDRLRLYPRIDVRQGEPVYAYSAIFAPVNISIPVYHRWEYFDKTKNRWIESSLIRLDISGGRNEGYRTYSMKYAVFPSLWRVTIETPSGHIIGRMKFFIRRLD</sequence>
<reference evidence="3 4" key="1">
    <citation type="journal article" date="2016" name="Nat. Commun.">
        <title>Thousands of microbial genomes shed light on interconnected biogeochemical processes in an aquifer system.</title>
        <authorList>
            <person name="Anantharaman K."/>
            <person name="Brown C.T."/>
            <person name="Hug L.A."/>
            <person name="Sharon I."/>
            <person name="Castelle C.J."/>
            <person name="Probst A.J."/>
            <person name="Thomas B.C."/>
            <person name="Singh A."/>
            <person name="Wilkins M.J."/>
            <person name="Karaoz U."/>
            <person name="Brodie E.L."/>
            <person name="Williams K.H."/>
            <person name="Hubbard S.S."/>
            <person name="Banfield J.F."/>
        </authorList>
    </citation>
    <scope>NUCLEOTIDE SEQUENCE [LARGE SCALE GENOMIC DNA]</scope>
</reference>
<dbReference type="Pfam" id="PF11141">
    <property type="entry name" value="DUF2914"/>
    <property type="match status" value="1"/>
</dbReference>
<evidence type="ECO:0000256" key="1">
    <source>
        <dbReference type="SAM" id="Phobius"/>
    </source>
</evidence>
<feature type="transmembrane region" description="Helical" evidence="1">
    <location>
        <begin position="77"/>
        <end position="100"/>
    </location>
</feature>
<feature type="domain" description="DUF2914" evidence="2">
    <location>
        <begin position="284"/>
        <end position="347"/>
    </location>
</feature>
<gene>
    <name evidence="3" type="ORF">A3G52_04065</name>
</gene>
<evidence type="ECO:0000313" key="4">
    <source>
        <dbReference type="Proteomes" id="UP000177269"/>
    </source>
</evidence>
<keyword evidence="1" id="KW-1133">Transmembrane helix</keyword>
<comment type="caution">
    <text evidence="3">The sequence shown here is derived from an EMBL/GenBank/DDBJ whole genome shotgun (WGS) entry which is preliminary data.</text>
</comment>
<accession>A0A1G2P0N7</accession>
<evidence type="ECO:0000313" key="3">
    <source>
        <dbReference type="EMBL" id="OHA41904.1"/>
    </source>
</evidence>
<dbReference type="AlphaFoldDB" id="A0A1G2P0N7"/>
<keyword evidence="1" id="KW-0472">Membrane</keyword>